<evidence type="ECO:0000256" key="1">
    <source>
        <dbReference type="SAM" id="MobiDB-lite"/>
    </source>
</evidence>
<keyword evidence="3" id="KW-1185">Reference proteome</keyword>
<gene>
    <name evidence="2" type="ORF">BJP37_21545</name>
</gene>
<evidence type="ECO:0000313" key="2">
    <source>
        <dbReference type="EMBL" id="OLT61217.1"/>
    </source>
</evidence>
<evidence type="ECO:0000313" key="3">
    <source>
        <dbReference type="Proteomes" id="UP000186657"/>
    </source>
</evidence>
<feature type="region of interest" description="Disordered" evidence="1">
    <location>
        <begin position="40"/>
        <end position="108"/>
    </location>
</feature>
<dbReference type="AlphaFoldDB" id="A0A1U7N5I8"/>
<sequence>MLESDFDDCFWLTVVHHRRSLSKIFNDAIPQGQARALAEFYASKTPPTAQAESKEAVPETPKPEANQPPVEPSALSEASQIEAAPEMTQPPEEIQPPKESSQQQQWVESLAPDLAQLLSDVRSRSVTYGQSPLLCLIRQR</sequence>
<dbReference type="EMBL" id="MKZS01000001">
    <property type="protein sequence ID" value="OLT61217.1"/>
    <property type="molecule type" value="Genomic_DNA"/>
</dbReference>
<accession>A0A1U7N5I8</accession>
<feature type="compositionally biased region" description="Polar residues" evidence="1">
    <location>
        <begin position="98"/>
        <end position="107"/>
    </location>
</feature>
<dbReference type="Proteomes" id="UP000186657">
    <property type="component" value="Unassembled WGS sequence"/>
</dbReference>
<proteinExistence type="predicted"/>
<name>A0A1U7N5I8_9CYAN</name>
<organism evidence="2 3">
    <name type="scientific">Moorena bouillonii PNG</name>
    <dbReference type="NCBI Taxonomy" id="568701"/>
    <lineage>
        <taxon>Bacteria</taxon>
        <taxon>Bacillati</taxon>
        <taxon>Cyanobacteriota</taxon>
        <taxon>Cyanophyceae</taxon>
        <taxon>Coleofasciculales</taxon>
        <taxon>Coleofasciculaceae</taxon>
        <taxon>Moorena</taxon>
    </lineage>
</organism>
<protein>
    <submittedName>
        <fullName evidence="2">Uncharacterized protein</fullName>
    </submittedName>
</protein>
<comment type="caution">
    <text evidence="2">The sequence shown here is derived from an EMBL/GenBank/DDBJ whole genome shotgun (WGS) entry which is preliminary data.</text>
</comment>
<reference evidence="2 3" key="1">
    <citation type="submission" date="2016-10" db="EMBL/GenBank/DDBJ databases">
        <title>Comparative genomics uncovers the prolific and rare metabolic potential of the cyanobacterial genus Moorea.</title>
        <authorList>
            <person name="Leao T."/>
            <person name="Castelao G."/>
            <person name="Korobeynikov A."/>
            <person name="Monroe E.A."/>
            <person name="Podell S."/>
            <person name="Glukhov E."/>
            <person name="Allen E."/>
            <person name="Gerwick W.H."/>
            <person name="Gerwick L."/>
        </authorList>
    </citation>
    <scope>NUCLEOTIDE SEQUENCE [LARGE SCALE GENOMIC DNA]</scope>
    <source>
        <strain evidence="2 3">PNG5-198</strain>
    </source>
</reference>